<dbReference type="RefSeq" id="WP_123233440.1">
    <property type="nucleotide sequence ID" value="NZ_RJSG01000002.1"/>
</dbReference>
<dbReference type="EMBL" id="RJSG01000002">
    <property type="protein sequence ID" value="RNL78938.1"/>
    <property type="molecule type" value="Genomic_DNA"/>
</dbReference>
<accession>A0A3N0DTI9</accession>
<evidence type="ECO:0000313" key="3">
    <source>
        <dbReference type="Proteomes" id="UP000277094"/>
    </source>
</evidence>
<dbReference type="AlphaFoldDB" id="A0A3N0DTI9"/>
<evidence type="ECO:0000313" key="2">
    <source>
        <dbReference type="EMBL" id="RNL78938.1"/>
    </source>
</evidence>
<gene>
    <name evidence="2" type="ORF">EFL95_07765</name>
</gene>
<comment type="caution">
    <text evidence="2">The sequence shown here is derived from an EMBL/GenBank/DDBJ whole genome shotgun (WGS) entry which is preliminary data.</text>
</comment>
<name>A0A3N0DTI9_9ACTN</name>
<dbReference type="Proteomes" id="UP000277094">
    <property type="component" value="Unassembled WGS sequence"/>
</dbReference>
<feature type="region of interest" description="Disordered" evidence="1">
    <location>
        <begin position="23"/>
        <end position="68"/>
    </location>
</feature>
<reference evidence="2 3" key="1">
    <citation type="submission" date="2018-11" db="EMBL/GenBank/DDBJ databases">
        <authorList>
            <person name="Li F."/>
        </authorList>
    </citation>
    <scope>NUCLEOTIDE SEQUENCE [LARGE SCALE GENOMIC DNA]</scope>
    <source>
        <strain evidence="2 3">KIS18-7</strain>
    </source>
</reference>
<evidence type="ECO:0000256" key="1">
    <source>
        <dbReference type="SAM" id="MobiDB-lite"/>
    </source>
</evidence>
<keyword evidence="3" id="KW-1185">Reference proteome</keyword>
<organism evidence="2 3">
    <name type="scientific">Nocardioides marmorisolisilvae</name>
    <dbReference type="NCBI Taxonomy" id="1542737"/>
    <lineage>
        <taxon>Bacteria</taxon>
        <taxon>Bacillati</taxon>
        <taxon>Actinomycetota</taxon>
        <taxon>Actinomycetes</taxon>
        <taxon>Propionibacteriales</taxon>
        <taxon>Nocardioidaceae</taxon>
        <taxon>Nocardioides</taxon>
    </lineage>
</organism>
<feature type="compositionally biased region" description="Basic and acidic residues" evidence="1">
    <location>
        <begin position="38"/>
        <end position="55"/>
    </location>
</feature>
<protein>
    <submittedName>
        <fullName evidence="2">Uncharacterized protein</fullName>
    </submittedName>
</protein>
<sequence length="68" mass="7950">MEEREEFEDDDLGATWHGRHLVSASKAQRQADATMARLRGERAARRRDRLRESRISGRRTWTGPAEQQ</sequence>
<proteinExistence type="predicted"/>